<evidence type="ECO:0000313" key="5">
    <source>
        <dbReference type="EMBL" id="RKH53781.1"/>
    </source>
</evidence>
<evidence type="ECO:0000256" key="1">
    <source>
        <dbReference type="ARBA" id="ARBA00022603"/>
    </source>
</evidence>
<feature type="domain" description="Methyltransferase small" evidence="4">
    <location>
        <begin position="34"/>
        <end position="159"/>
    </location>
</feature>
<keyword evidence="2" id="KW-0949">S-adenosyl-L-methionine</keyword>
<keyword evidence="1" id="KW-0489">Methyltransferase</keyword>
<sequence>MVQTGTHLDQFFTPDTVAEKMVNLLSGKNYRTRASPIIADFAAGEGSLLDAAASRWPSAKFVATDLDIRVIARLRRSRASWNIGKCDFLSATSRARSRVLAPFRDAIDFILLNPPFTCRGGTRHVVAIDSNQIRCGTAAAFLLHAVSFLAPTGQLIAVLPASFLTSKRDESSRQYLASHGCMEVVGHYGRNTFSNCFPRTVLVRFSKNKLSSRDSNQSPMPASGRSDLPSSGKPMRLDSKVLPISLRRPVNVQIVRGVTQTHTLGKTDGVARRFVHTTELRHDRIRARVTAVPGRARTIIGPSILLPRVGSPSRTKIANYQGKQPLVLSDCVFGLQCSERADAATVYSIIHKHWEELAQLYGGTGARYLTTAALEGFLRKRGIQVEQLQILDEGTPIPCIRVFQASP</sequence>
<name>A0A3A8PGP6_9BACT</name>
<dbReference type="EMBL" id="RAWB01000318">
    <property type="protein sequence ID" value="RKH53781.1"/>
    <property type="molecule type" value="Genomic_DNA"/>
</dbReference>
<feature type="region of interest" description="Disordered" evidence="3">
    <location>
        <begin position="208"/>
        <end position="235"/>
    </location>
</feature>
<dbReference type="PRINTS" id="PR00507">
    <property type="entry name" value="N12N6MTFRASE"/>
</dbReference>
<dbReference type="CDD" id="cd02440">
    <property type="entry name" value="AdoMet_MTases"/>
    <property type="match status" value="1"/>
</dbReference>
<accession>A0A3A8PGP6</accession>
<dbReference type="Gene3D" id="3.40.50.150">
    <property type="entry name" value="Vaccinia Virus protein VP39"/>
    <property type="match status" value="1"/>
</dbReference>
<evidence type="ECO:0000313" key="6">
    <source>
        <dbReference type="Proteomes" id="UP000272888"/>
    </source>
</evidence>
<dbReference type="AlphaFoldDB" id="A0A3A8PGP6"/>
<evidence type="ECO:0000256" key="3">
    <source>
        <dbReference type="SAM" id="MobiDB-lite"/>
    </source>
</evidence>
<proteinExistence type="predicted"/>
<reference evidence="6" key="1">
    <citation type="submission" date="2018-09" db="EMBL/GenBank/DDBJ databases">
        <authorList>
            <person name="Livingstone P.G."/>
            <person name="Whitworth D.E."/>
        </authorList>
    </citation>
    <scope>NUCLEOTIDE SEQUENCE [LARGE SCALE GENOMIC DNA]</scope>
    <source>
        <strain evidence="6">CA051B</strain>
    </source>
</reference>
<protein>
    <recommendedName>
        <fullName evidence="4">Methyltransferase small domain-containing protein</fullName>
    </recommendedName>
</protein>
<organism evidence="5 6">
    <name type="scientific">Corallococcus llansteffanensis</name>
    <dbReference type="NCBI Taxonomy" id="2316731"/>
    <lineage>
        <taxon>Bacteria</taxon>
        <taxon>Pseudomonadati</taxon>
        <taxon>Myxococcota</taxon>
        <taxon>Myxococcia</taxon>
        <taxon>Myxococcales</taxon>
        <taxon>Cystobacterineae</taxon>
        <taxon>Myxococcaceae</taxon>
        <taxon>Corallococcus</taxon>
    </lineage>
</organism>
<dbReference type="Pfam" id="PF05175">
    <property type="entry name" value="MTS"/>
    <property type="match status" value="1"/>
</dbReference>
<dbReference type="InterPro" id="IPR007848">
    <property type="entry name" value="Small_mtfrase_dom"/>
</dbReference>
<dbReference type="InterPro" id="IPR029063">
    <property type="entry name" value="SAM-dependent_MTases_sf"/>
</dbReference>
<evidence type="ECO:0000259" key="4">
    <source>
        <dbReference type="Pfam" id="PF05175"/>
    </source>
</evidence>
<gene>
    <name evidence="5" type="ORF">D7V93_26305</name>
</gene>
<dbReference type="SUPFAM" id="SSF53335">
    <property type="entry name" value="S-adenosyl-L-methionine-dependent methyltransferases"/>
    <property type="match status" value="1"/>
</dbReference>
<dbReference type="GO" id="GO:0008168">
    <property type="term" value="F:methyltransferase activity"/>
    <property type="evidence" value="ECO:0007669"/>
    <property type="project" value="UniProtKB-KW"/>
</dbReference>
<evidence type="ECO:0000256" key="2">
    <source>
        <dbReference type="ARBA" id="ARBA00022691"/>
    </source>
</evidence>
<keyword evidence="1" id="KW-0808">Transferase</keyword>
<comment type="caution">
    <text evidence="5">The sequence shown here is derived from an EMBL/GenBank/DDBJ whole genome shotgun (WGS) entry which is preliminary data.</text>
</comment>
<dbReference type="Proteomes" id="UP000272888">
    <property type="component" value="Unassembled WGS sequence"/>
</dbReference>
<keyword evidence="6" id="KW-1185">Reference proteome</keyword>
<dbReference type="GO" id="GO:0032259">
    <property type="term" value="P:methylation"/>
    <property type="evidence" value="ECO:0007669"/>
    <property type="project" value="UniProtKB-KW"/>
</dbReference>